<protein>
    <submittedName>
        <fullName evidence="2">Uncharacterized protein</fullName>
    </submittedName>
</protein>
<organism evidence="2 3">
    <name type="scientific">Kribbella alba</name>
    <dbReference type="NCBI Taxonomy" id="190197"/>
    <lineage>
        <taxon>Bacteria</taxon>
        <taxon>Bacillati</taxon>
        <taxon>Actinomycetota</taxon>
        <taxon>Actinomycetes</taxon>
        <taxon>Propionibacteriales</taxon>
        <taxon>Kribbellaceae</taxon>
        <taxon>Kribbella</taxon>
    </lineage>
</organism>
<dbReference type="Proteomes" id="UP001501319">
    <property type="component" value="Unassembled WGS sequence"/>
</dbReference>
<keyword evidence="1" id="KW-0472">Membrane</keyword>
<reference evidence="2 3" key="1">
    <citation type="journal article" date="2019" name="Int. J. Syst. Evol. Microbiol.">
        <title>The Global Catalogue of Microorganisms (GCM) 10K type strain sequencing project: providing services to taxonomists for standard genome sequencing and annotation.</title>
        <authorList>
            <consortium name="The Broad Institute Genomics Platform"/>
            <consortium name="The Broad Institute Genome Sequencing Center for Infectious Disease"/>
            <person name="Wu L."/>
            <person name="Ma J."/>
        </authorList>
    </citation>
    <scope>NUCLEOTIDE SEQUENCE [LARGE SCALE GENOMIC DNA]</scope>
    <source>
        <strain evidence="2 3">JCM 14306</strain>
    </source>
</reference>
<accession>A0ABN2EVZ6</accession>
<evidence type="ECO:0000313" key="2">
    <source>
        <dbReference type="EMBL" id="GAA1619769.1"/>
    </source>
</evidence>
<comment type="caution">
    <text evidence="2">The sequence shown here is derived from an EMBL/GenBank/DDBJ whole genome shotgun (WGS) entry which is preliminary data.</text>
</comment>
<evidence type="ECO:0000313" key="3">
    <source>
        <dbReference type="Proteomes" id="UP001501319"/>
    </source>
</evidence>
<gene>
    <name evidence="2" type="ORF">GCM10009744_03130</name>
</gene>
<evidence type="ECO:0000256" key="1">
    <source>
        <dbReference type="SAM" id="Phobius"/>
    </source>
</evidence>
<name>A0ABN2EVZ6_9ACTN</name>
<dbReference type="EMBL" id="BAAANE010000001">
    <property type="protein sequence ID" value="GAA1619769.1"/>
    <property type="molecule type" value="Genomic_DNA"/>
</dbReference>
<keyword evidence="1" id="KW-1133">Transmembrane helix</keyword>
<feature type="transmembrane region" description="Helical" evidence="1">
    <location>
        <begin position="6"/>
        <end position="23"/>
    </location>
</feature>
<dbReference type="RefSeq" id="WP_344107767.1">
    <property type="nucleotide sequence ID" value="NZ_BAAANE010000001.1"/>
</dbReference>
<proteinExistence type="predicted"/>
<keyword evidence="1" id="KW-0812">Transmembrane</keyword>
<keyword evidence="3" id="KW-1185">Reference proteome</keyword>
<sequence>MAGPTAASVPVLILYIFVQRYVIEGVARSGIKTLIQFREDSARAS</sequence>